<dbReference type="OrthoDB" id="9113831at2"/>
<proteinExistence type="predicted"/>
<comment type="caution">
    <text evidence="1">The sequence shown here is derived from an EMBL/GenBank/DDBJ whole genome shotgun (WGS) entry which is preliminary data.</text>
</comment>
<sequence length="272" mass="29574">MNKSNFNQTGGLPLTTERLDEMQTAWNVLNSLGNIIGTRAIISGCNLLFGNNVTDGFVFINGEVMPFKGGLSMTTVIIVEETITDEFENGEVKAVHKIRYATFGTGSPSYLWSSFKRGKATNTIQEELDQKATLAALNTALFRIADLEKKTAVFQSGGSMVFWRKPASQIPTGWAEVVDWRGRLPIGWNPDDSAFDQLGETGGQKTRNITAANLPANIPTDAIKLNASHSSFGIKTGTDTWVNPATVNNGGSGQALDIMNPYRVVMFIEFIG</sequence>
<dbReference type="CDD" id="cd22641">
    <property type="entry name" value="C24-like"/>
    <property type="match status" value="1"/>
</dbReference>
<organism evidence="1 2">
    <name type="scientific">Flavobacterium cerinum</name>
    <dbReference type="NCBI Taxonomy" id="2502784"/>
    <lineage>
        <taxon>Bacteria</taxon>
        <taxon>Pseudomonadati</taxon>
        <taxon>Bacteroidota</taxon>
        <taxon>Flavobacteriia</taxon>
        <taxon>Flavobacteriales</taxon>
        <taxon>Flavobacteriaceae</taxon>
        <taxon>Flavobacterium</taxon>
    </lineage>
</organism>
<dbReference type="EMBL" id="SBII01000001">
    <property type="protein sequence ID" value="RWX03352.1"/>
    <property type="molecule type" value="Genomic_DNA"/>
</dbReference>
<evidence type="ECO:0000313" key="2">
    <source>
        <dbReference type="Proteomes" id="UP000287527"/>
    </source>
</evidence>
<dbReference type="Proteomes" id="UP000287527">
    <property type="component" value="Unassembled WGS sequence"/>
</dbReference>
<evidence type="ECO:0008006" key="3">
    <source>
        <dbReference type="Google" id="ProtNLM"/>
    </source>
</evidence>
<dbReference type="RefSeq" id="WP_128387908.1">
    <property type="nucleotide sequence ID" value="NZ_SBII01000001.1"/>
</dbReference>
<accession>A0A3S3QMK1</accession>
<reference evidence="1 2" key="1">
    <citation type="submission" date="2019-01" db="EMBL/GenBank/DDBJ databases">
        <title>Flavobacterium sp. nov.,isolated from freshwater.</title>
        <authorList>
            <person name="Zhang R."/>
            <person name="Du Z.-J."/>
        </authorList>
    </citation>
    <scope>NUCLEOTIDE SEQUENCE [LARGE SCALE GENOMIC DNA]</scope>
    <source>
        <strain evidence="1 2">1E403</strain>
    </source>
</reference>
<dbReference type="AlphaFoldDB" id="A0A3S3QMK1"/>
<evidence type="ECO:0000313" key="1">
    <source>
        <dbReference type="EMBL" id="RWX03352.1"/>
    </source>
</evidence>
<keyword evidence="2" id="KW-1185">Reference proteome</keyword>
<protein>
    <recommendedName>
        <fullName evidence="3">Phage tail collar domain-containing protein</fullName>
    </recommendedName>
</protein>
<name>A0A3S3QMK1_9FLAO</name>
<gene>
    <name evidence="1" type="ORF">EPI11_00035</name>
</gene>